<dbReference type="EMBL" id="CP159992">
    <property type="protein sequence ID" value="XCP96992.1"/>
    <property type="molecule type" value="Genomic_DNA"/>
</dbReference>
<dbReference type="Pfam" id="PF01636">
    <property type="entry name" value="APH"/>
    <property type="match status" value="1"/>
</dbReference>
<keyword evidence="4 7" id="KW-0418">Kinase</keyword>
<dbReference type="InterPro" id="IPR051678">
    <property type="entry name" value="AGP_Transferase"/>
</dbReference>
<reference evidence="11" key="1">
    <citation type="submission" date="2024-05" db="EMBL/GenBank/DDBJ databases">
        <title>Draft genome assemblies of 36 bacteria isolated from hibernating arctic ground squirrels.</title>
        <authorList>
            <person name="McKee H."/>
            <person name="Mullen L."/>
            <person name="Drown D.M."/>
            <person name="Duddleston K.N."/>
        </authorList>
    </citation>
    <scope>NUCLEOTIDE SEQUENCE</scope>
    <source>
        <strain evidence="11">AN1007</strain>
    </source>
</reference>
<dbReference type="RefSeq" id="WP_342551372.1">
    <property type="nucleotide sequence ID" value="NZ_CP159992.1"/>
</dbReference>
<feature type="binding site" evidence="9">
    <location>
        <position position="201"/>
    </location>
    <ligand>
        <name>Mg(2+)</name>
        <dbReference type="ChEBI" id="CHEBI:18420"/>
    </ligand>
</feature>
<dbReference type="Gene3D" id="3.90.1200.10">
    <property type="match status" value="1"/>
</dbReference>
<evidence type="ECO:0000259" key="10">
    <source>
        <dbReference type="Pfam" id="PF01636"/>
    </source>
</evidence>
<keyword evidence="9" id="KW-0479">Metal-binding</keyword>
<dbReference type="AlphaFoldDB" id="A0AAU8NGD4"/>
<evidence type="ECO:0000313" key="11">
    <source>
        <dbReference type="EMBL" id="XCP96992.1"/>
    </source>
</evidence>
<accession>A0AAU8NGD4</accession>
<feature type="active site" description="Proton acceptor" evidence="8">
    <location>
        <position position="183"/>
    </location>
</feature>
<evidence type="ECO:0000256" key="9">
    <source>
        <dbReference type="PIRSR" id="PIRSR000706-2"/>
    </source>
</evidence>
<comment type="similarity">
    <text evidence="1 7">Belongs to the aminoglycoside phosphotransferase family.</text>
</comment>
<dbReference type="InterPro" id="IPR002575">
    <property type="entry name" value="Aminoglycoside_PTrfase"/>
</dbReference>
<evidence type="ECO:0000256" key="1">
    <source>
        <dbReference type="ARBA" id="ARBA00006219"/>
    </source>
</evidence>
<evidence type="ECO:0000256" key="7">
    <source>
        <dbReference type="PIRNR" id="PIRNR000706"/>
    </source>
</evidence>
<keyword evidence="3 7" id="KW-0547">Nucleotide-binding</keyword>
<evidence type="ECO:0000256" key="2">
    <source>
        <dbReference type="ARBA" id="ARBA00022679"/>
    </source>
</evidence>
<dbReference type="GO" id="GO:0046872">
    <property type="term" value="F:metal ion binding"/>
    <property type="evidence" value="ECO:0007669"/>
    <property type="project" value="UniProtKB-KW"/>
</dbReference>
<protein>
    <submittedName>
        <fullName evidence="11">Phosphotransferase</fullName>
    </submittedName>
</protein>
<keyword evidence="9" id="KW-0460">Magnesium</keyword>
<feature type="domain" description="Aminoglycoside phosphotransferase" evidence="10">
    <location>
        <begin position="26"/>
        <end position="242"/>
    </location>
</feature>
<dbReference type="GO" id="GO:0005524">
    <property type="term" value="F:ATP binding"/>
    <property type="evidence" value="ECO:0007669"/>
    <property type="project" value="UniProtKB-KW"/>
</dbReference>
<evidence type="ECO:0000256" key="3">
    <source>
        <dbReference type="ARBA" id="ARBA00022741"/>
    </source>
</evidence>
<keyword evidence="2 7" id="KW-0808">Transferase</keyword>
<proteinExistence type="inferred from homology"/>
<feature type="binding site" evidence="9">
    <location>
        <position position="188"/>
    </location>
    <ligand>
        <name>Mg(2+)</name>
        <dbReference type="ChEBI" id="CHEBI:18420"/>
    </ligand>
</feature>
<dbReference type="SUPFAM" id="SSF56112">
    <property type="entry name" value="Protein kinase-like (PK-like)"/>
    <property type="match status" value="1"/>
</dbReference>
<evidence type="ECO:0000256" key="5">
    <source>
        <dbReference type="ARBA" id="ARBA00022840"/>
    </source>
</evidence>
<dbReference type="GO" id="GO:0046677">
    <property type="term" value="P:response to antibiotic"/>
    <property type="evidence" value="ECO:0007669"/>
    <property type="project" value="UniProtKB-KW"/>
</dbReference>
<dbReference type="PIRSF" id="PIRSF000706">
    <property type="entry name" value="Kanamycin_kin"/>
    <property type="match status" value="1"/>
</dbReference>
<sequence>MQIEDIPSEILGQIGNVRHVILPRQGHTSTVAVLDTFDRKYVIKKTEHELYNEWLSDEYRALQVLEGTGLPVPKTHSFYADQQSRWLLMDHLEGISLRQYLASDPDRMNRERAIASFGHSLKQLHEYPCPMEWRQSDQDWLDSMLIKAANNLAHYSVDGTEELLSSLRKNRPSSVQPTLIHGDFTMDNVIVRDGEVIGIIDWAGASCGDPRYDVALATRPKANAFEDQWDKEIFYDAYGRLRLTDEEYRYFEDGIYNFF</sequence>
<evidence type="ECO:0000256" key="4">
    <source>
        <dbReference type="ARBA" id="ARBA00022777"/>
    </source>
</evidence>
<keyword evidence="5 7" id="KW-0067">ATP-binding</keyword>
<dbReference type="PANTHER" id="PTHR21310">
    <property type="entry name" value="AMINOGLYCOSIDE PHOSPHOTRANSFERASE-RELATED-RELATED"/>
    <property type="match status" value="1"/>
</dbReference>
<dbReference type="GO" id="GO:0016773">
    <property type="term" value="F:phosphotransferase activity, alcohol group as acceptor"/>
    <property type="evidence" value="ECO:0007669"/>
    <property type="project" value="InterPro"/>
</dbReference>
<gene>
    <name evidence="11" type="ORF">ABXS70_09930</name>
</gene>
<keyword evidence="6 7" id="KW-0046">Antibiotic resistance</keyword>
<name>A0AAU8NGD4_9BACL</name>
<evidence type="ECO:0000256" key="6">
    <source>
        <dbReference type="ARBA" id="ARBA00023251"/>
    </source>
</evidence>
<organism evidence="11">
    <name type="scientific">Paenibacillus sp. AN1007</name>
    <dbReference type="NCBI Taxonomy" id="3151385"/>
    <lineage>
        <taxon>Bacteria</taxon>
        <taxon>Bacillati</taxon>
        <taxon>Bacillota</taxon>
        <taxon>Bacilli</taxon>
        <taxon>Bacillales</taxon>
        <taxon>Paenibacillaceae</taxon>
        <taxon>Paenibacillus</taxon>
    </lineage>
</organism>
<dbReference type="GO" id="GO:0016301">
    <property type="term" value="F:kinase activity"/>
    <property type="evidence" value="ECO:0007669"/>
    <property type="project" value="UniProtKB-KW"/>
</dbReference>
<dbReference type="InterPro" id="IPR024165">
    <property type="entry name" value="Kan/Strep_kinase"/>
</dbReference>
<dbReference type="Gene3D" id="3.30.200.20">
    <property type="entry name" value="Phosphorylase Kinase, domain 1"/>
    <property type="match status" value="1"/>
</dbReference>
<dbReference type="InterPro" id="IPR011009">
    <property type="entry name" value="Kinase-like_dom_sf"/>
</dbReference>
<evidence type="ECO:0000256" key="8">
    <source>
        <dbReference type="PIRSR" id="PIRSR000706-1"/>
    </source>
</evidence>